<dbReference type="EMBL" id="CAXIXY010000009">
    <property type="protein sequence ID" value="CAL2094420.1"/>
    <property type="molecule type" value="Genomic_DNA"/>
</dbReference>
<dbReference type="RefSeq" id="WP_348713920.1">
    <property type="nucleotide sequence ID" value="NZ_CAXIXY010000009.1"/>
</dbReference>
<accession>A0ABM9P612</accession>
<proteinExistence type="predicted"/>
<feature type="chain" id="PRO_5046215725" description="Sensor of ECF-type sigma factor" evidence="1">
    <location>
        <begin position="20"/>
        <end position="158"/>
    </location>
</feature>
<dbReference type="Proteomes" id="UP001497416">
    <property type="component" value="Unassembled WGS sequence"/>
</dbReference>
<organism evidence="2 3">
    <name type="scientific">Tenacibaculum platacis</name>
    <dbReference type="NCBI Taxonomy" id="3137852"/>
    <lineage>
        <taxon>Bacteria</taxon>
        <taxon>Pseudomonadati</taxon>
        <taxon>Bacteroidota</taxon>
        <taxon>Flavobacteriia</taxon>
        <taxon>Flavobacteriales</taxon>
        <taxon>Flavobacteriaceae</taxon>
        <taxon>Tenacibaculum</taxon>
    </lineage>
</organism>
<comment type="caution">
    <text evidence="2">The sequence shown here is derived from an EMBL/GenBank/DDBJ whole genome shotgun (WGS) entry which is preliminary data.</text>
</comment>
<gene>
    <name evidence="2" type="ORF">T190607A01A_70029</name>
</gene>
<keyword evidence="1" id="KW-0732">Signal</keyword>
<evidence type="ECO:0000313" key="3">
    <source>
        <dbReference type="Proteomes" id="UP001497416"/>
    </source>
</evidence>
<evidence type="ECO:0008006" key="4">
    <source>
        <dbReference type="Google" id="ProtNLM"/>
    </source>
</evidence>
<protein>
    <recommendedName>
        <fullName evidence="4">Sensor of ECF-type sigma factor</fullName>
    </recommendedName>
</protein>
<feature type="signal peptide" evidence="1">
    <location>
        <begin position="1"/>
        <end position="19"/>
    </location>
</feature>
<evidence type="ECO:0000313" key="2">
    <source>
        <dbReference type="EMBL" id="CAL2094420.1"/>
    </source>
</evidence>
<name>A0ABM9P612_9FLAO</name>
<sequence length="158" mass="18862">MKRIILLITLCFIANKAIAQRGPGNPKIKALKIAFITEKLNLNENEAEKFWPLYNRYEKEKFNLLKREKNEIRRKVKASGGIESISDNDAEKYLAIFQEIRKAQYDNKIGFHNNLISFLPAKKILLLEIAEHEFNRNLMEKWKKRRKNMNNFRNNRRQ</sequence>
<evidence type="ECO:0000256" key="1">
    <source>
        <dbReference type="SAM" id="SignalP"/>
    </source>
</evidence>
<keyword evidence="3" id="KW-1185">Reference proteome</keyword>
<reference evidence="2 3" key="1">
    <citation type="submission" date="2024-05" db="EMBL/GenBank/DDBJ databases">
        <authorList>
            <person name="Duchaud E."/>
        </authorList>
    </citation>
    <scope>NUCLEOTIDE SEQUENCE [LARGE SCALE GENOMIC DNA]</scope>
    <source>
        <strain evidence="2">Ena-SAMPLE-TAB-13-05-2024-13:56:06:370-140302</strain>
    </source>
</reference>